<dbReference type="InParanoid" id="W4JX61"/>
<dbReference type="FunCoup" id="W4JX61">
    <property type="interactions" value="92"/>
</dbReference>
<gene>
    <name evidence="11" type="ORF">HETIRDRAFT_436313</name>
</gene>
<feature type="binding site" evidence="9">
    <location>
        <position position="204"/>
    </location>
    <ligand>
        <name>ATP</name>
        <dbReference type="ChEBI" id="CHEBI:30616"/>
    </ligand>
</feature>
<feature type="binding site" evidence="9">
    <location>
        <position position="295"/>
    </location>
    <ligand>
        <name>K(+)</name>
        <dbReference type="ChEBI" id="CHEBI:29103"/>
    </ligand>
</feature>
<comment type="subunit">
    <text evidence="9">Homodimer.</text>
</comment>
<evidence type="ECO:0000256" key="5">
    <source>
        <dbReference type="ARBA" id="ARBA00022840"/>
    </source>
</evidence>
<comment type="cofactor">
    <cofactor evidence="9">
        <name>Mg(2+)</name>
        <dbReference type="ChEBI" id="CHEBI:18420"/>
    </cofactor>
    <text evidence="9">Requires a divalent cation, most likely magnesium in vivo, as an electrophilic catalyst to aid phosphoryl group transfer. It is the chelate of the metal and the nucleotide that is the actual substrate.</text>
</comment>
<comment type="activity regulation">
    <text evidence="9">Activated by a monovalent cation that binds near, but not in, the active site. The most likely occupant of the site in vivo is potassium. Ion binding induces a conformational change that may alter substrate affinity.</text>
</comment>
<reference evidence="11 12" key="1">
    <citation type="journal article" date="2012" name="New Phytol.">
        <title>Insight into trade-off between wood decay and parasitism from the genome of a fungal forest pathogen.</title>
        <authorList>
            <person name="Olson A."/>
            <person name="Aerts A."/>
            <person name="Asiegbu F."/>
            <person name="Belbahri L."/>
            <person name="Bouzid O."/>
            <person name="Broberg A."/>
            <person name="Canback B."/>
            <person name="Coutinho P.M."/>
            <person name="Cullen D."/>
            <person name="Dalman K."/>
            <person name="Deflorio G."/>
            <person name="van Diepen L.T."/>
            <person name="Dunand C."/>
            <person name="Duplessis S."/>
            <person name="Durling M."/>
            <person name="Gonthier P."/>
            <person name="Grimwood J."/>
            <person name="Fossdal C.G."/>
            <person name="Hansson D."/>
            <person name="Henrissat B."/>
            <person name="Hietala A."/>
            <person name="Himmelstrand K."/>
            <person name="Hoffmeister D."/>
            <person name="Hogberg N."/>
            <person name="James T.Y."/>
            <person name="Karlsson M."/>
            <person name="Kohler A."/>
            <person name="Kues U."/>
            <person name="Lee Y.H."/>
            <person name="Lin Y.C."/>
            <person name="Lind M."/>
            <person name="Lindquist E."/>
            <person name="Lombard V."/>
            <person name="Lucas S."/>
            <person name="Lunden K."/>
            <person name="Morin E."/>
            <person name="Murat C."/>
            <person name="Park J."/>
            <person name="Raffaello T."/>
            <person name="Rouze P."/>
            <person name="Salamov A."/>
            <person name="Schmutz J."/>
            <person name="Solheim H."/>
            <person name="Stahlberg J."/>
            <person name="Velez H."/>
            <person name="de Vries R.P."/>
            <person name="Wiebenga A."/>
            <person name="Woodward S."/>
            <person name="Yakovlev I."/>
            <person name="Garbelotto M."/>
            <person name="Martin F."/>
            <person name="Grigoriev I.V."/>
            <person name="Stenlid J."/>
        </authorList>
    </citation>
    <scope>NUCLEOTIDE SEQUENCE [LARGE SCALE GENOMIC DNA]</scope>
    <source>
        <strain evidence="11 12">TC 32-1</strain>
    </source>
</reference>
<feature type="binding site" evidence="9">
    <location>
        <begin position="263"/>
        <end position="268"/>
    </location>
    <ligand>
        <name>ATP</name>
        <dbReference type="ChEBI" id="CHEBI:30616"/>
    </ligand>
</feature>
<dbReference type="SUPFAM" id="SSF53613">
    <property type="entry name" value="Ribokinase-like"/>
    <property type="match status" value="1"/>
</dbReference>
<keyword evidence="9" id="KW-0963">Cytoplasm</keyword>
<evidence type="ECO:0000256" key="6">
    <source>
        <dbReference type="ARBA" id="ARBA00022842"/>
    </source>
</evidence>
<dbReference type="EMBL" id="KI925463">
    <property type="protein sequence ID" value="ETW77466.1"/>
    <property type="molecule type" value="Genomic_DNA"/>
</dbReference>
<dbReference type="OrthoDB" id="415590at2759"/>
<dbReference type="PANTHER" id="PTHR10584">
    <property type="entry name" value="SUGAR KINASE"/>
    <property type="match status" value="1"/>
</dbReference>
<keyword evidence="8 9" id="KW-0119">Carbohydrate metabolism</keyword>
<keyword evidence="12" id="KW-1185">Reference proteome</keyword>
<dbReference type="GO" id="GO:0005737">
    <property type="term" value="C:cytoplasm"/>
    <property type="evidence" value="ECO:0007669"/>
    <property type="project" value="UniProtKB-SubCell"/>
</dbReference>
<dbReference type="GO" id="GO:0004747">
    <property type="term" value="F:ribokinase activity"/>
    <property type="evidence" value="ECO:0007669"/>
    <property type="project" value="UniProtKB-UniRule"/>
</dbReference>
<dbReference type="EC" id="2.7.1.15" evidence="9"/>
<feature type="domain" description="Carbohydrate kinase PfkB" evidence="10">
    <location>
        <begin position="45"/>
        <end position="353"/>
    </location>
</feature>
<organism evidence="11 12">
    <name type="scientific">Heterobasidion irregulare (strain TC 32-1)</name>
    <dbReference type="NCBI Taxonomy" id="747525"/>
    <lineage>
        <taxon>Eukaryota</taxon>
        <taxon>Fungi</taxon>
        <taxon>Dikarya</taxon>
        <taxon>Basidiomycota</taxon>
        <taxon>Agaricomycotina</taxon>
        <taxon>Agaricomycetes</taxon>
        <taxon>Russulales</taxon>
        <taxon>Bondarzewiaceae</taxon>
        <taxon>Heterobasidion</taxon>
        <taxon>Heterobasidion annosum species complex</taxon>
    </lineage>
</organism>
<feature type="active site" description="Proton acceptor" evidence="9">
    <location>
        <position position="299"/>
    </location>
</feature>
<dbReference type="PANTHER" id="PTHR10584:SF166">
    <property type="entry name" value="RIBOKINASE"/>
    <property type="match status" value="1"/>
</dbReference>
<comment type="similarity">
    <text evidence="9">Belongs to the carbohydrate kinase PfkB family. Ribokinase subfamily.</text>
</comment>
<feature type="binding site" evidence="9">
    <location>
        <position position="350"/>
    </location>
    <ligand>
        <name>K(+)</name>
        <dbReference type="ChEBI" id="CHEBI:29103"/>
    </ligand>
</feature>
<dbReference type="GO" id="GO:0005634">
    <property type="term" value="C:nucleus"/>
    <property type="evidence" value="ECO:0007669"/>
    <property type="project" value="UniProtKB-SubCell"/>
</dbReference>
<keyword evidence="9" id="KW-0539">Nucleus</keyword>
<dbReference type="GO" id="GO:0046872">
    <property type="term" value="F:metal ion binding"/>
    <property type="evidence" value="ECO:0007669"/>
    <property type="project" value="UniProtKB-KW"/>
</dbReference>
<comment type="catalytic activity">
    <reaction evidence="9">
        <text>D-ribose + ATP = D-ribose 5-phosphate + ADP + H(+)</text>
        <dbReference type="Rhea" id="RHEA:13697"/>
        <dbReference type="ChEBI" id="CHEBI:15378"/>
        <dbReference type="ChEBI" id="CHEBI:30616"/>
        <dbReference type="ChEBI" id="CHEBI:47013"/>
        <dbReference type="ChEBI" id="CHEBI:78346"/>
        <dbReference type="ChEBI" id="CHEBI:456216"/>
        <dbReference type="EC" id="2.7.1.15"/>
    </reaction>
</comment>
<accession>W4JX61</accession>
<dbReference type="HOGENOM" id="CLU_027634_2_1_1"/>
<evidence type="ECO:0000256" key="9">
    <source>
        <dbReference type="HAMAP-Rule" id="MF_03215"/>
    </source>
</evidence>
<feature type="binding site" evidence="9">
    <location>
        <begin position="62"/>
        <end position="66"/>
    </location>
    <ligand>
        <name>substrate</name>
    </ligand>
</feature>
<evidence type="ECO:0000256" key="4">
    <source>
        <dbReference type="ARBA" id="ARBA00022777"/>
    </source>
</evidence>
<dbReference type="GO" id="GO:0019303">
    <property type="term" value="P:D-ribose catabolic process"/>
    <property type="evidence" value="ECO:0007669"/>
    <property type="project" value="UniProtKB-UniRule"/>
</dbReference>
<proteinExistence type="inferred from homology"/>
<dbReference type="GO" id="GO:0005524">
    <property type="term" value="F:ATP binding"/>
    <property type="evidence" value="ECO:0007669"/>
    <property type="project" value="UniProtKB-UniRule"/>
</dbReference>
<feature type="binding site" evidence="9">
    <location>
        <position position="346"/>
    </location>
    <ligand>
        <name>K(+)</name>
        <dbReference type="ChEBI" id="CHEBI:29103"/>
    </ligand>
</feature>
<evidence type="ECO:0000313" key="12">
    <source>
        <dbReference type="Proteomes" id="UP000030671"/>
    </source>
</evidence>
<evidence type="ECO:0000259" key="10">
    <source>
        <dbReference type="Pfam" id="PF00294"/>
    </source>
</evidence>
<evidence type="ECO:0000256" key="1">
    <source>
        <dbReference type="ARBA" id="ARBA00022679"/>
    </source>
</evidence>
<dbReference type="UniPathway" id="UPA00916">
    <property type="reaction ID" value="UER00889"/>
</dbReference>
<comment type="pathway">
    <text evidence="9">Carbohydrate metabolism; D-ribose degradation; D-ribose 5-phosphate from beta-D-ribopyranose: step 2/2.</text>
</comment>
<evidence type="ECO:0000256" key="2">
    <source>
        <dbReference type="ARBA" id="ARBA00022723"/>
    </source>
</evidence>
<evidence type="ECO:0000256" key="3">
    <source>
        <dbReference type="ARBA" id="ARBA00022741"/>
    </source>
</evidence>
<keyword evidence="2 9" id="KW-0479">Metal-binding</keyword>
<keyword evidence="3 9" id="KW-0547">Nucleotide-binding</keyword>
<protein>
    <recommendedName>
        <fullName evidence="9">Ribokinase</fullName>
        <shortName evidence="9">RK</shortName>
        <ecNumber evidence="9">2.7.1.15</ecNumber>
    </recommendedName>
</protein>
<feature type="binding site" evidence="9">
    <location>
        <position position="293"/>
    </location>
    <ligand>
        <name>K(+)</name>
        <dbReference type="ChEBI" id="CHEBI:29103"/>
    </ligand>
</feature>
<dbReference type="Pfam" id="PF00294">
    <property type="entry name" value="PfkB"/>
    <property type="match status" value="1"/>
</dbReference>
<evidence type="ECO:0000256" key="7">
    <source>
        <dbReference type="ARBA" id="ARBA00022958"/>
    </source>
</evidence>
<dbReference type="AlphaFoldDB" id="W4JX61"/>
<feature type="binding site" evidence="9">
    <location>
        <position position="341"/>
    </location>
    <ligand>
        <name>K(+)</name>
        <dbReference type="ChEBI" id="CHEBI:29103"/>
    </ligand>
</feature>
<dbReference type="Proteomes" id="UP000030671">
    <property type="component" value="Unassembled WGS sequence"/>
</dbReference>
<feature type="binding site" evidence="9">
    <location>
        <begin position="298"/>
        <end position="299"/>
    </location>
    <ligand>
        <name>ATP</name>
        <dbReference type="ChEBI" id="CHEBI:30616"/>
    </ligand>
</feature>
<comment type="subcellular location">
    <subcellularLocation>
        <location evidence="9">Cytoplasm</location>
    </subcellularLocation>
    <subcellularLocation>
        <location evidence="9">Nucleus</location>
    </subcellularLocation>
</comment>
<name>W4JX61_HETIT</name>
<keyword evidence="4 9" id="KW-0418">Kinase</keyword>
<dbReference type="RefSeq" id="XP_009550969.1">
    <property type="nucleotide sequence ID" value="XM_009552674.1"/>
</dbReference>
<evidence type="ECO:0000256" key="8">
    <source>
        <dbReference type="ARBA" id="ARBA00023277"/>
    </source>
</evidence>
<feature type="binding site" evidence="9">
    <location>
        <position position="157"/>
    </location>
    <ligand>
        <name>substrate</name>
    </ligand>
</feature>
<feature type="binding site" evidence="9">
    <location>
        <position position="299"/>
    </location>
    <ligand>
        <name>substrate</name>
    </ligand>
</feature>
<feature type="binding site" evidence="9">
    <location>
        <position position="344"/>
    </location>
    <ligand>
        <name>K(+)</name>
        <dbReference type="ChEBI" id="CHEBI:29103"/>
    </ligand>
</feature>
<sequence>MSIAPVSHCLVRGSITHKYHKSTIHHISRSIASDVDEFFHVEDVVRPGETISSTQFERRAGGKGANQAAAVARAGGTVSLVGAVGEDGIWVMRDLEAMGVDVTNVSVVQEPTGRAVIQLTPTGENCIILHKGANYALQGPPSAVTLASTTHLLLQNEIPWPSTLAYLTAARAQGITTIFNPSPMPDDNQIRSFPWTRLSWLLVNEGEAESLLAAFPPDTPASDASFPVPAGWPSHASLVSAYTVVRKLAAHPFFSTTTNVICTLGAAGVLAFLPSLSQPIYIPAVTLHGDVRDTTGAGDCFTGYLVAGLMQLEAARADATALSDSDVINILTRSTQAAGMCVEKRGALESIPAAADVERRLKSIVT</sequence>
<comment type="caution">
    <text evidence="9">Lacks conserved residue(s) required for the propagation of feature annotation.</text>
</comment>
<keyword evidence="7 9" id="KW-0630">Potassium</keyword>
<evidence type="ECO:0000313" key="11">
    <source>
        <dbReference type="EMBL" id="ETW77466.1"/>
    </source>
</evidence>
<dbReference type="HAMAP" id="MF_01987">
    <property type="entry name" value="Ribokinase"/>
    <property type="match status" value="1"/>
</dbReference>
<dbReference type="InterPro" id="IPR011611">
    <property type="entry name" value="PfkB_dom"/>
</dbReference>
<dbReference type="eggNOG" id="KOG2855">
    <property type="taxonomic scope" value="Eukaryota"/>
</dbReference>
<dbReference type="Gene3D" id="3.40.1190.20">
    <property type="match status" value="1"/>
</dbReference>
<dbReference type="STRING" id="747525.W4JX61"/>
<dbReference type="InterPro" id="IPR011877">
    <property type="entry name" value="Ribokinase"/>
</dbReference>
<keyword evidence="6 9" id="KW-0460">Magnesium</keyword>
<dbReference type="InterPro" id="IPR002139">
    <property type="entry name" value="Ribo/fructo_kinase"/>
</dbReference>
<dbReference type="GeneID" id="20674883"/>
<dbReference type="KEGG" id="hir:HETIRDRAFT_436313"/>
<dbReference type="InterPro" id="IPR029056">
    <property type="entry name" value="Ribokinase-like"/>
</dbReference>
<keyword evidence="5 9" id="KW-0067">ATP-binding</keyword>
<feature type="binding site" evidence="9">
    <location>
        <begin position="34"/>
        <end position="36"/>
    </location>
    <ligand>
        <name>substrate</name>
    </ligand>
</feature>
<dbReference type="PRINTS" id="PR00990">
    <property type="entry name" value="RIBOKINASE"/>
</dbReference>
<keyword evidence="1 9" id="KW-0808">Transferase</keyword>
<comment type="function">
    <text evidence="9">Catalyzes the phosphorylation of ribose at O-5 in a reaction requiring ATP and magnesium. The resulting D-ribose-5-phosphate can then be used either for sythesis of nucleotides, histidine, and tryptophan, or as a component of the pentose phosphate pathway.</text>
</comment>